<dbReference type="GO" id="GO:0051666">
    <property type="term" value="P:actin cortical patch localization"/>
    <property type="evidence" value="ECO:0007669"/>
    <property type="project" value="TreeGrafter"/>
</dbReference>
<dbReference type="Pfam" id="PF04366">
    <property type="entry name" value="Ysc84"/>
    <property type="match status" value="1"/>
</dbReference>
<feature type="compositionally biased region" description="Polar residues" evidence="4">
    <location>
        <begin position="314"/>
        <end position="324"/>
    </location>
</feature>
<dbReference type="Gene3D" id="2.30.30.40">
    <property type="entry name" value="SH3 Domains"/>
    <property type="match status" value="1"/>
</dbReference>
<feature type="compositionally biased region" description="Polar residues" evidence="4">
    <location>
        <begin position="337"/>
        <end position="354"/>
    </location>
</feature>
<dbReference type="Pfam" id="PF00018">
    <property type="entry name" value="SH3_1"/>
    <property type="match status" value="1"/>
</dbReference>
<dbReference type="PANTHER" id="PTHR15629:SF2">
    <property type="entry name" value="SH3 DOMAIN-CONTAINING YSC84-LIKE PROTEIN 1"/>
    <property type="match status" value="1"/>
</dbReference>
<dbReference type="AlphaFoldDB" id="I2H3N8"/>
<evidence type="ECO:0000313" key="6">
    <source>
        <dbReference type="EMBL" id="CCH60990.1"/>
    </source>
</evidence>
<gene>
    <name evidence="6" type="primary">TBLA0D04950</name>
    <name evidence="6" type="ORF">TBLA_0D04950</name>
</gene>
<dbReference type="PANTHER" id="PTHR15629">
    <property type="entry name" value="SH3YL1 PROTEIN"/>
    <property type="match status" value="1"/>
</dbReference>
<proteinExistence type="inferred from homology"/>
<dbReference type="eggNOG" id="KOG1843">
    <property type="taxonomic scope" value="Eukaryota"/>
</dbReference>
<sequence length="468" mass="51264">MGLNNPIPRGLKAESKKAAKILTSFIKPNQVFGADQVIPPDVLKRAQGLAIITVFKAGFLFSGRGGSGVLVARLPNGHWSAPSAIAMGGAGAGGMAGLELTDFVFILNTKDAVKSFSEFGTITLGGNVSVSAGPLGRNAEAAASASSGGFASVFSYSKSKGLYAGVSLEGSAIIERRDANRKYYGDRCTSKDILSGRIKPPAIADPLLHVLESRAFNYRAPGETRAGDDYDIDDFNFSDDVEEDDYNYSRDNSNNSRRSNTPMGAHNARAGRGYYDDADDDCFNDAGSNTTYNSGDNTSINYKKDNRNPRLYNARNNSSRSTYNDEFYSSDDEENYYRSNNSRSQYGRGSTQRENSNNNRSYTQNNNSSRWNNNSQNQQEDDSVRNLSDRLTNSKLSNTSTLSQRQTNNNLPKAVALYTFDGEERGDLSFRKGDIIVIIKKSESQDDWWSGRCNGEEGIFPANYVELV</sequence>
<dbReference type="STRING" id="1071380.I2H3N8"/>
<name>I2H3N8_HENB6</name>
<feature type="compositionally biased region" description="Low complexity" evidence="4">
    <location>
        <begin position="355"/>
        <end position="378"/>
    </location>
</feature>
<dbReference type="OrthoDB" id="443981at2759"/>
<dbReference type="FunFam" id="2.30.30.40:FF:000100">
    <property type="entry name" value="SH3 domain-containing YSC84-like protein 1"/>
    <property type="match status" value="1"/>
</dbReference>
<dbReference type="GO" id="GO:0030479">
    <property type="term" value="C:actin cortical patch"/>
    <property type="evidence" value="ECO:0007669"/>
    <property type="project" value="TreeGrafter"/>
</dbReference>
<comment type="similarity">
    <text evidence="1">Belongs to the SH3YL1 family.</text>
</comment>
<dbReference type="HOGENOM" id="CLU_015320_2_2_1"/>
<evidence type="ECO:0000256" key="2">
    <source>
        <dbReference type="ARBA" id="ARBA00022443"/>
    </source>
</evidence>
<dbReference type="KEGG" id="tbl:TBLA_0D04950"/>
<keyword evidence="7" id="KW-1185">Reference proteome</keyword>
<feature type="region of interest" description="Disordered" evidence="4">
    <location>
        <begin position="229"/>
        <end position="272"/>
    </location>
</feature>
<dbReference type="OMA" id="VIFTRND"/>
<dbReference type="SUPFAM" id="SSF50044">
    <property type="entry name" value="SH3-domain"/>
    <property type="match status" value="1"/>
</dbReference>
<dbReference type="GO" id="GO:0051015">
    <property type="term" value="F:actin filament binding"/>
    <property type="evidence" value="ECO:0007669"/>
    <property type="project" value="TreeGrafter"/>
</dbReference>
<dbReference type="InterPro" id="IPR001452">
    <property type="entry name" value="SH3_domain"/>
</dbReference>
<evidence type="ECO:0000256" key="1">
    <source>
        <dbReference type="ARBA" id="ARBA00007761"/>
    </source>
</evidence>
<evidence type="ECO:0000256" key="3">
    <source>
        <dbReference type="PROSITE-ProRule" id="PRU00192"/>
    </source>
</evidence>
<dbReference type="CDD" id="cd11525">
    <property type="entry name" value="SYLF_SH3YL1_like"/>
    <property type="match status" value="1"/>
</dbReference>
<dbReference type="CDD" id="cd11842">
    <property type="entry name" value="SH3_Ysc84p_like"/>
    <property type="match status" value="1"/>
</dbReference>
<feature type="compositionally biased region" description="Low complexity" evidence="4">
    <location>
        <begin position="249"/>
        <end position="260"/>
    </location>
</feature>
<accession>I2H3N8</accession>
<dbReference type="GO" id="GO:0051017">
    <property type="term" value="P:actin filament bundle assembly"/>
    <property type="evidence" value="ECO:0007669"/>
    <property type="project" value="TreeGrafter"/>
</dbReference>
<keyword evidence="2 3" id="KW-0728">SH3 domain</keyword>
<dbReference type="Proteomes" id="UP000002866">
    <property type="component" value="Chromosome 4"/>
</dbReference>
<organism evidence="6 7">
    <name type="scientific">Henningerozyma blattae (strain ATCC 34711 / CBS 6284 / DSM 70876 / NBRC 10599 / NRRL Y-10934 / UCD 77-7)</name>
    <name type="common">Yeast</name>
    <name type="synonym">Tetrapisispora blattae</name>
    <dbReference type="NCBI Taxonomy" id="1071380"/>
    <lineage>
        <taxon>Eukaryota</taxon>
        <taxon>Fungi</taxon>
        <taxon>Dikarya</taxon>
        <taxon>Ascomycota</taxon>
        <taxon>Saccharomycotina</taxon>
        <taxon>Saccharomycetes</taxon>
        <taxon>Saccharomycetales</taxon>
        <taxon>Saccharomycetaceae</taxon>
        <taxon>Henningerozyma</taxon>
    </lineage>
</organism>
<protein>
    <recommendedName>
        <fullName evidence="5">SH3 domain-containing protein</fullName>
    </recommendedName>
</protein>
<evidence type="ECO:0000259" key="5">
    <source>
        <dbReference type="PROSITE" id="PS50002"/>
    </source>
</evidence>
<evidence type="ECO:0000313" key="7">
    <source>
        <dbReference type="Proteomes" id="UP000002866"/>
    </source>
</evidence>
<dbReference type="FunCoup" id="I2H3N8">
    <property type="interactions" value="185"/>
</dbReference>
<dbReference type="PRINTS" id="PR00452">
    <property type="entry name" value="SH3DOMAIN"/>
</dbReference>
<dbReference type="GO" id="GO:0035091">
    <property type="term" value="F:phosphatidylinositol binding"/>
    <property type="evidence" value="ECO:0007669"/>
    <property type="project" value="TreeGrafter"/>
</dbReference>
<feature type="compositionally biased region" description="Acidic residues" evidence="4">
    <location>
        <begin position="229"/>
        <end position="246"/>
    </location>
</feature>
<dbReference type="InterPro" id="IPR051702">
    <property type="entry name" value="SH3_domain_YSC84-like"/>
</dbReference>
<feature type="region of interest" description="Disordered" evidence="4">
    <location>
        <begin position="287"/>
        <end position="384"/>
    </location>
</feature>
<dbReference type="PROSITE" id="PS50002">
    <property type="entry name" value="SH3"/>
    <property type="match status" value="1"/>
</dbReference>
<dbReference type="EMBL" id="HE806319">
    <property type="protein sequence ID" value="CCH60990.1"/>
    <property type="molecule type" value="Genomic_DNA"/>
</dbReference>
<dbReference type="RefSeq" id="XP_004180509.1">
    <property type="nucleotide sequence ID" value="XM_004180461.1"/>
</dbReference>
<feature type="domain" description="SH3" evidence="5">
    <location>
        <begin position="409"/>
        <end position="468"/>
    </location>
</feature>
<dbReference type="SMART" id="SM00326">
    <property type="entry name" value="SH3"/>
    <property type="match status" value="1"/>
</dbReference>
<dbReference type="InterPro" id="IPR007461">
    <property type="entry name" value="Ysc84_actin-binding"/>
</dbReference>
<dbReference type="InParanoid" id="I2H3N8"/>
<evidence type="ECO:0000256" key="4">
    <source>
        <dbReference type="SAM" id="MobiDB-lite"/>
    </source>
</evidence>
<dbReference type="GeneID" id="14496026"/>
<dbReference type="InterPro" id="IPR036028">
    <property type="entry name" value="SH3-like_dom_sf"/>
</dbReference>
<feature type="compositionally biased region" description="Polar residues" evidence="4">
    <location>
        <begin position="287"/>
        <end position="301"/>
    </location>
</feature>
<reference evidence="6 7" key="1">
    <citation type="journal article" date="2011" name="Proc. Natl. Acad. Sci. U.S.A.">
        <title>Evolutionary erosion of yeast sex chromosomes by mating-type switching accidents.</title>
        <authorList>
            <person name="Gordon J.L."/>
            <person name="Armisen D."/>
            <person name="Proux-Wera E."/>
            <person name="Oheigeartaigh S.S."/>
            <person name="Byrne K.P."/>
            <person name="Wolfe K.H."/>
        </authorList>
    </citation>
    <scope>NUCLEOTIDE SEQUENCE [LARGE SCALE GENOMIC DNA]</scope>
    <source>
        <strain evidence="7">ATCC 34711 / CBS 6284 / DSM 70876 / NBRC 10599 / NRRL Y-10934 / UCD 77-7</strain>
    </source>
</reference>
<dbReference type="InterPro" id="IPR033643">
    <property type="entry name" value="SYLF_SH3YL1-like"/>
</dbReference>